<reference evidence="2" key="1">
    <citation type="journal article" date="2020" name="Stud. Mycol.">
        <title>101 Dothideomycetes genomes: a test case for predicting lifestyles and emergence of pathogens.</title>
        <authorList>
            <person name="Haridas S."/>
            <person name="Albert R."/>
            <person name="Binder M."/>
            <person name="Bloem J."/>
            <person name="Labutti K."/>
            <person name="Salamov A."/>
            <person name="Andreopoulos B."/>
            <person name="Baker S."/>
            <person name="Barry K."/>
            <person name="Bills G."/>
            <person name="Bluhm B."/>
            <person name="Cannon C."/>
            <person name="Castanera R."/>
            <person name="Culley D."/>
            <person name="Daum C."/>
            <person name="Ezra D."/>
            <person name="Gonzalez J."/>
            <person name="Henrissat B."/>
            <person name="Kuo A."/>
            <person name="Liang C."/>
            <person name="Lipzen A."/>
            <person name="Lutzoni F."/>
            <person name="Magnuson J."/>
            <person name="Mondo S."/>
            <person name="Nolan M."/>
            <person name="Ohm R."/>
            <person name="Pangilinan J."/>
            <person name="Park H.-J."/>
            <person name="Ramirez L."/>
            <person name="Alfaro M."/>
            <person name="Sun H."/>
            <person name="Tritt A."/>
            <person name="Yoshinaga Y."/>
            <person name="Zwiers L.-H."/>
            <person name="Turgeon B."/>
            <person name="Goodwin S."/>
            <person name="Spatafora J."/>
            <person name="Crous P."/>
            <person name="Grigoriev I."/>
        </authorList>
    </citation>
    <scope>NUCLEOTIDE SEQUENCE</scope>
    <source>
        <strain evidence="2">CBS 675.92</strain>
    </source>
</reference>
<accession>A0A6A5TX16</accession>
<feature type="compositionally biased region" description="Polar residues" evidence="1">
    <location>
        <begin position="48"/>
        <end position="60"/>
    </location>
</feature>
<dbReference type="AlphaFoldDB" id="A0A6A5TX16"/>
<proteinExistence type="predicted"/>
<evidence type="ECO:0000256" key="1">
    <source>
        <dbReference type="SAM" id="MobiDB-lite"/>
    </source>
</evidence>
<dbReference type="Proteomes" id="UP000800035">
    <property type="component" value="Unassembled WGS sequence"/>
</dbReference>
<feature type="region of interest" description="Disordered" evidence="1">
    <location>
        <begin position="1"/>
        <end position="73"/>
    </location>
</feature>
<feature type="compositionally biased region" description="Polar residues" evidence="1">
    <location>
        <begin position="23"/>
        <end position="32"/>
    </location>
</feature>
<gene>
    <name evidence="2" type="ORF">CC80DRAFT_560649</name>
</gene>
<feature type="compositionally biased region" description="Basic and acidic residues" evidence="1">
    <location>
        <begin position="1"/>
        <end position="10"/>
    </location>
</feature>
<evidence type="ECO:0000313" key="2">
    <source>
        <dbReference type="EMBL" id="KAF1957423.1"/>
    </source>
</evidence>
<protein>
    <submittedName>
        <fullName evidence="2">Uncharacterized protein</fullName>
    </submittedName>
</protein>
<keyword evidence="3" id="KW-1185">Reference proteome</keyword>
<dbReference type="EMBL" id="ML976989">
    <property type="protein sequence ID" value="KAF1957423.1"/>
    <property type="molecule type" value="Genomic_DNA"/>
</dbReference>
<organism evidence="2 3">
    <name type="scientific">Byssothecium circinans</name>
    <dbReference type="NCBI Taxonomy" id="147558"/>
    <lineage>
        <taxon>Eukaryota</taxon>
        <taxon>Fungi</taxon>
        <taxon>Dikarya</taxon>
        <taxon>Ascomycota</taxon>
        <taxon>Pezizomycotina</taxon>
        <taxon>Dothideomycetes</taxon>
        <taxon>Pleosporomycetidae</taxon>
        <taxon>Pleosporales</taxon>
        <taxon>Massarineae</taxon>
        <taxon>Massarinaceae</taxon>
        <taxon>Byssothecium</taxon>
    </lineage>
</organism>
<name>A0A6A5TX16_9PLEO</name>
<evidence type="ECO:0000313" key="3">
    <source>
        <dbReference type="Proteomes" id="UP000800035"/>
    </source>
</evidence>
<sequence>MPDPTKKHDAVPYNTPEPPATPNPSENHQVSAADTAIAASIEPDVPNDQITKTSSPTPSQAGELPATMSEVPANKEKSMSAICDIFAKSISSTRLIVEAQLSFRNRQKK</sequence>